<dbReference type="FunFam" id="3.15.10.30:FF:000001">
    <property type="entry name" value="Takeout-like protein 1"/>
    <property type="match status" value="1"/>
</dbReference>
<dbReference type="Proteomes" id="UP001329430">
    <property type="component" value="Chromosome 10"/>
</dbReference>
<dbReference type="GO" id="GO:0005615">
    <property type="term" value="C:extracellular space"/>
    <property type="evidence" value="ECO:0007669"/>
    <property type="project" value="TreeGrafter"/>
</dbReference>
<gene>
    <name evidence="4" type="ORF">RI129_012243</name>
</gene>
<keyword evidence="5" id="KW-1185">Reference proteome</keyword>
<comment type="similarity">
    <text evidence="3">Belongs to the TO family.</text>
</comment>
<dbReference type="AlphaFoldDB" id="A0AAN7UYS3"/>
<evidence type="ECO:0000313" key="5">
    <source>
        <dbReference type="Proteomes" id="UP001329430"/>
    </source>
</evidence>
<dbReference type="SMART" id="SM00700">
    <property type="entry name" value="JHBP"/>
    <property type="match status" value="1"/>
</dbReference>
<name>A0AAN7UYS3_9COLE</name>
<dbReference type="EMBL" id="JAVRBK010000010">
    <property type="protein sequence ID" value="KAK5637948.1"/>
    <property type="molecule type" value="Genomic_DNA"/>
</dbReference>
<keyword evidence="2" id="KW-0090">Biological rhythms</keyword>
<evidence type="ECO:0000256" key="1">
    <source>
        <dbReference type="ARBA" id="ARBA00022729"/>
    </source>
</evidence>
<reference evidence="4 5" key="1">
    <citation type="journal article" date="2024" name="Insects">
        <title>An Improved Chromosome-Level Genome Assembly of the Firefly Pyrocoelia pectoralis.</title>
        <authorList>
            <person name="Fu X."/>
            <person name="Meyer-Rochow V.B."/>
            <person name="Ballantyne L."/>
            <person name="Zhu X."/>
        </authorList>
    </citation>
    <scope>NUCLEOTIDE SEQUENCE [LARGE SCALE GENOMIC DNA]</scope>
    <source>
        <strain evidence="4">XCY_ONT2</strain>
    </source>
</reference>
<evidence type="ECO:0000256" key="2">
    <source>
        <dbReference type="ARBA" id="ARBA00023108"/>
    </source>
</evidence>
<evidence type="ECO:0000313" key="4">
    <source>
        <dbReference type="EMBL" id="KAK5637948.1"/>
    </source>
</evidence>
<sequence length="249" mass="27756">MQKHSLYLYTVAEATPTASVARSSDYQKCDRTDPNFNSCMREALEAAILRLSNGDKSLAIPPLEPIHIPHAVLKEGTGAVHVVQKFTNLNIHKLTASKITGISSTLAKNKISLSVNVTSPEYLLEADYDFDGRLLVFPVVGVGKSKVNLYDVNTKWTLLGEYIMKNGQQYLDLKIFDVKLAPGKVSYKFENLFNGNTELSNQIHVVLNENWKAVFDDVKEGYEDLIATVGKAYANQLFSKIPVKNIFLK</sequence>
<keyword evidence="1" id="KW-0732">Signal</keyword>
<dbReference type="Pfam" id="PF06585">
    <property type="entry name" value="JHBP"/>
    <property type="match status" value="1"/>
</dbReference>
<dbReference type="PANTHER" id="PTHR11008">
    <property type="entry name" value="PROTEIN TAKEOUT-LIKE PROTEIN"/>
    <property type="match status" value="1"/>
</dbReference>
<organism evidence="4 5">
    <name type="scientific">Pyrocoelia pectoralis</name>
    <dbReference type="NCBI Taxonomy" id="417401"/>
    <lineage>
        <taxon>Eukaryota</taxon>
        <taxon>Metazoa</taxon>
        <taxon>Ecdysozoa</taxon>
        <taxon>Arthropoda</taxon>
        <taxon>Hexapoda</taxon>
        <taxon>Insecta</taxon>
        <taxon>Pterygota</taxon>
        <taxon>Neoptera</taxon>
        <taxon>Endopterygota</taxon>
        <taxon>Coleoptera</taxon>
        <taxon>Polyphaga</taxon>
        <taxon>Elateriformia</taxon>
        <taxon>Elateroidea</taxon>
        <taxon>Lampyridae</taxon>
        <taxon>Lampyrinae</taxon>
        <taxon>Pyrocoelia</taxon>
    </lineage>
</organism>
<evidence type="ECO:0008006" key="6">
    <source>
        <dbReference type="Google" id="ProtNLM"/>
    </source>
</evidence>
<proteinExistence type="inferred from homology"/>
<protein>
    <recommendedName>
        <fullName evidence="6">Protein takeout</fullName>
    </recommendedName>
</protein>
<accession>A0AAN7UYS3</accession>
<dbReference type="PANTHER" id="PTHR11008:SF32">
    <property type="entry name" value="CIRCADIAN CLOCK-CONTROLLED PROTEIN DAYWAKE-RELATED"/>
    <property type="match status" value="1"/>
</dbReference>
<dbReference type="GO" id="GO:0007623">
    <property type="term" value="P:circadian rhythm"/>
    <property type="evidence" value="ECO:0007669"/>
    <property type="project" value="UniProtKB-ARBA"/>
</dbReference>
<dbReference type="InterPro" id="IPR010562">
    <property type="entry name" value="Haemolymph_juvenile_hormone-bd"/>
</dbReference>
<dbReference type="InterPro" id="IPR038606">
    <property type="entry name" value="To_sf"/>
</dbReference>
<dbReference type="Gene3D" id="3.15.10.30">
    <property type="entry name" value="Haemolymph juvenile hormone binding protein"/>
    <property type="match status" value="1"/>
</dbReference>
<evidence type="ECO:0000256" key="3">
    <source>
        <dbReference type="ARBA" id="ARBA00060902"/>
    </source>
</evidence>
<comment type="caution">
    <text evidence="4">The sequence shown here is derived from an EMBL/GenBank/DDBJ whole genome shotgun (WGS) entry which is preliminary data.</text>
</comment>